<gene>
    <name evidence="2" type="ORF">QBC36DRAFT_314821</name>
</gene>
<protein>
    <submittedName>
        <fullName evidence="2">Uncharacterized protein</fullName>
    </submittedName>
</protein>
<feature type="region of interest" description="Disordered" evidence="1">
    <location>
        <begin position="450"/>
        <end position="524"/>
    </location>
</feature>
<organism evidence="2 3">
    <name type="scientific">Triangularia setosa</name>
    <dbReference type="NCBI Taxonomy" id="2587417"/>
    <lineage>
        <taxon>Eukaryota</taxon>
        <taxon>Fungi</taxon>
        <taxon>Dikarya</taxon>
        <taxon>Ascomycota</taxon>
        <taxon>Pezizomycotina</taxon>
        <taxon>Sordariomycetes</taxon>
        <taxon>Sordariomycetidae</taxon>
        <taxon>Sordariales</taxon>
        <taxon>Podosporaceae</taxon>
        <taxon>Triangularia</taxon>
    </lineage>
</organism>
<keyword evidence="3" id="KW-1185">Reference proteome</keyword>
<evidence type="ECO:0000313" key="3">
    <source>
        <dbReference type="Proteomes" id="UP001302321"/>
    </source>
</evidence>
<proteinExistence type="predicted"/>
<feature type="region of interest" description="Disordered" evidence="1">
    <location>
        <begin position="333"/>
        <end position="359"/>
    </location>
</feature>
<feature type="region of interest" description="Disordered" evidence="1">
    <location>
        <begin position="400"/>
        <end position="435"/>
    </location>
</feature>
<name>A0AAN6VZ41_9PEZI</name>
<feature type="compositionally biased region" description="Basic and acidic residues" evidence="1">
    <location>
        <begin position="506"/>
        <end position="524"/>
    </location>
</feature>
<feature type="region of interest" description="Disordered" evidence="1">
    <location>
        <begin position="256"/>
        <end position="288"/>
    </location>
</feature>
<reference evidence="2" key="1">
    <citation type="journal article" date="2023" name="Mol. Phylogenet. Evol.">
        <title>Genome-scale phylogeny and comparative genomics of the fungal order Sordariales.</title>
        <authorList>
            <person name="Hensen N."/>
            <person name="Bonometti L."/>
            <person name="Westerberg I."/>
            <person name="Brannstrom I.O."/>
            <person name="Guillou S."/>
            <person name="Cros-Aarteil S."/>
            <person name="Calhoun S."/>
            <person name="Haridas S."/>
            <person name="Kuo A."/>
            <person name="Mondo S."/>
            <person name="Pangilinan J."/>
            <person name="Riley R."/>
            <person name="LaButti K."/>
            <person name="Andreopoulos B."/>
            <person name="Lipzen A."/>
            <person name="Chen C."/>
            <person name="Yan M."/>
            <person name="Daum C."/>
            <person name="Ng V."/>
            <person name="Clum A."/>
            <person name="Steindorff A."/>
            <person name="Ohm R.A."/>
            <person name="Martin F."/>
            <person name="Silar P."/>
            <person name="Natvig D.O."/>
            <person name="Lalanne C."/>
            <person name="Gautier V."/>
            <person name="Ament-Velasquez S.L."/>
            <person name="Kruys A."/>
            <person name="Hutchinson M.I."/>
            <person name="Powell A.J."/>
            <person name="Barry K."/>
            <person name="Miller A.N."/>
            <person name="Grigoriev I.V."/>
            <person name="Debuchy R."/>
            <person name="Gladieux P."/>
            <person name="Hiltunen Thoren M."/>
            <person name="Johannesson H."/>
        </authorList>
    </citation>
    <scope>NUCLEOTIDE SEQUENCE</scope>
    <source>
        <strain evidence="2">CBS 892.96</strain>
    </source>
</reference>
<sequence length="524" mass="58144">MATLVSPAAQGFSGDEFGGPPPWPSSLADLDHLTDTSACESEDELEDELEDQSENKPAKAIVSKQKPAQPTKRKRRFRCILCPPKRDPATGQLKWRTFLKKPNLRRHLVEFHNRPHSSTKETWKRVGRRRVERRAKKLTRKSNAVQTGRGPGAHPKMGVEHQQVGSTGQQPVRMERRQRMVMGPWRHQSFLEAQGLPVLGTQQLRNSCSYRPAQHPSTRQGQSDPAPGSVPNDMPGNQDYPLNEAYPVSAIQQDVSGEVQQGSHAEIPRYHGPNRCRSVHQNSQRHALPSVQQPLNSAPSQRALFDDQQQPLPSSPQYPYGLSRSPFEAQLYAPPQSGIRGYGNSQIGRNPRHSNYPQMQGLNEAHNHQYQQHDLYGGGVDLAGIINPSNLASLVPNQPMSGSDAAVSAMPGRRHRQESWLPQPEDSGNPLSIIDPRLLTWPMSSQNRVPNQENAAATVPSASHGQNRGSVAQGMNPPYPAAPTPINYNEDSGMSPEYPQGWNEGEDTRTDSEDAEYEIDKEGQ</sequence>
<feature type="compositionally biased region" description="Acidic residues" evidence="1">
    <location>
        <begin position="40"/>
        <end position="52"/>
    </location>
</feature>
<feature type="compositionally biased region" description="Polar residues" evidence="1">
    <location>
        <begin position="279"/>
        <end position="288"/>
    </location>
</feature>
<feature type="region of interest" description="Disordered" evidence="1">
    <location>
        <begin position="209"/>
        <end position="242"/>
    </location>
</feature>
<dbReference type="AlphaFoldDB" id="A0AAN6VZ41"/>
<feature type="region of interest" description="Disordered" evidence="1">
    <location>
        <begin position="1"/>
        <end position="76"/>
    </location>
</feature>
<feature type="compositionally biased region" description="Polar residues" evidence="1">
    <location>
        <begin position="209"/>
        <end position="223"/>
    </location>
</feature>
<accession>A0AAN6VZ41</accession>
<evidence type="ECO:0000313" key="2">
    <source>
        <dbReference type="EMBL" id="KAK4172439.1"/>
    </source>
</evidence>
<dbReference type="EMBL" id="MU866425">
    <property type="protein sequence ID" value="KAK4172439.1"/>
    <property type="molecule type" value="Genomic_DNA"/>
</dbReference>
<comment type="caution">
    <text evidence="2">The sequence shown here is derived from an EMBL/GenBank/DDBJ whole genome shotgun (WGS) entry which is preliminary data.</text>
</comment>
<feature type="compositionally biased region" description="Polar residues" evidence="1">
    <location>
        <begin position="450"/>
        <end position="470"/>
    </location>
</feature>
<evidence type="ECO:0000256" key="1">
    <source>
        <dbReference type="SAM" id="MobiDB-lite"/>
    </source>
</evidence>
<feature type="region of interest" description="Disordered" evidence="1">
    <location>
        <begin position="137"/>
        <end position="171"/>
    </location>
</feature>
<feature type="compositionally biased region" description="Polar residues" evidence="1">
    <location>
        <begin position="343"/>
        <end position="359"/>
    </location>
</feature>
<reference evidence="2" key="2">
    <citation type="submission" date="2023-05" db="EMBL/GenBank/DDBJ databases">
        <authorList>
            <consortium name="Lawrence Berkeley National Laboratory"/>
            <person name="Steindorff A."/>
            <person name="Hensen N."/>
            <person name="Bonometti L."/>
            <person name="Westerberg I."/>
            <person name="Brannstrom I.O."/>
            <person name="Guillou S."/>
            <person name="Cros-Aarteil S."/>
            <person name="Calhoun S."/>
            <person name="Haridas S."/>
            <person name="Kuo A."/>
            <person name="Mondo S."/>
            <person name="Pangilinan J."/>
            <person name="Riley R."/>
            <person name="Labutti K."/>
            <person name="Andreopoulos B."/>
            <person name="Lipzen A."/>
            <person name="Chen C."/>
            <person name="Yanf M."/>
            <person name="Daum C."/>
            <person name="Ng V."/>
            <person name="Clum A."/>
            <person name="Ohm R."/>
            <person name="Martin F."/>
            <person name="Silar P."/>
            <person name="Natvig D."/>
            <person name="Lalanne C."/>
            <person name="Gautier V."/>
            <person name="Ament-Velasquez S.L."/>
            <person name="Kruys A."/>
            <person name="Hutchinson M.I."/>
            <person name="Powell A.J."/>
            <person name="Barry K."/>
            <person name="Miller A.N."/>
            <person name="Grigoriev I.V."/>
            <person name="Debuchy R."/>
            <person name="Gladieux P."/>
            <person name="Thoren M.H."/>
            <person name="Johannesson H."/>
        </authorList>
    </citation>
    <scope>NUCLEOTIDE SEQUENCE</scope>
    <source>
        <strain evidence="2">CBS 892.96</strain>
    </source>
</reference>
<dbReference type="Proteomes" id="UP001302321">
    <property type="component" value="Unassembled WGS sequence"/>
</dbReference>